<name>A0ABM7P1R4_9BACT</name>
<dbReference type="Pfam" id="PF09357">
    <property type="entry name" value="RteC"/>
    <property type="match status" value="1"/>
</dbReference>
<gene>
    <name evidence="1" type="ORF">prwr041_25940</name>
</gene>
<sequence length="86" mass="10249">MNNQKYYWNGTKSELIEICYALYANKLIEGENLHMLNFKETCSLIFDLLGEKLPHNPYDSMAHMRKRKKKESTSILYKSFKKCFDC</sequence>
<keyword evidence="2" id="KW-1185">Reference proteome</keyword>
<dbReference type="RefSeq" id="WP_207154262.1">
    <property type="nucleotide sequence ID" value="NZ_AP024484.1"/>
</dbReference>
<organism evidence="1 2">
    <name type="scientific">Prevotella herbatica</name>
    <dbReference type="NCBI Taxonomy" id="2801997"/>
    <lineage>
        <taxon>Bacteria</taxon>
        <taxon>Pseudomonadati</taxon>
        <taxon>Bacteroidota</taxon>
        <taxon>Bacteroidia</taxon>
        <taxon>Bacteroidales</taxon>
        <taxon>Prevotellaceae</taxon>
        <taxon>Prevotella</taxon>
    </lineage>
</organism>
<reference evidence="1 2" key="1">
    <citation type="journal article" date="2022" name="Int. J. Syst. Evol. Microbiol.">
        <title>Prevotella herbatica sp. nov., a plant polysaccharide-decomposing anaerobic bacterium isolated from a methanogenic reactor.</title>
        <authorList>
            <person name="Uek A."/>
            <person name="Tonouchi A."/>
            <person name="Kaku N."/>
            <person name="Ueki K."/>
        </authorList>
    </citation>
    <scope>NUCLEOTIDE SEQUENCE [LARGE SCALE GENOMIC DNA]</scope>
    <source>
        <strain evidence="1 2">WR041</strain>
    </source>
</reference>
<protein>
    <recommendedName>
        <fullName evidence="3">RteC protein</fullName>
    </recommendedName>
</protein>
<evidence type="ECO:0000313" key="2">
    <source>
        <dbReference type="Proteomes" id="UP001319045"/>
    </source>
</evidence>
<accession>A0ABM7P1R4</accession>
<dbReference type="Proteomes" id="UP001319045">
    <property type="component" value="Chromosome"/>
</dbReference>
<evidence type="ECO:0008006" key="3">
    <source>
        <dbReference type="Google" id="ProtNLM"/>
    </source>
</evidence>
<dbReference type="InterPro" id="IPR018534">
    <property type="entry name" value="Tet_reg_excision_RteC"/>
</dbReference>
<dbReference type="EMBL" id="AP024484">
    <property type="protein sequence ID" value="BCS86701.1"/>
    <property type="molecule type" value="Genomic_DNA"/>
</dbReference>
<evidence type="ECO:0000313" key="1">
    <source>
        <dbReference type="EMBL" id="BCS86701.1"/>
    </source>
</evidence>
<proteinExistence type="predicted"/>